<feature type="transmembrane region" description="Helical" evidence="1">
    <location>
        <begin position="12"/>
        <end position="39"/>
    </location>
</feature>
<sequence length="123" mass="14631">MFNNKLTTSSEIIFLIFLILFAMLIISVLIIRLILFFWGNKCKINLNGKDFLKSLSLNYQIDNLTIIEKKFFWRPILFWNHKKPKTLIVVKNHLQAANLNSLFNISYQFNQIQDNKDKTNSYK</sequence>
<evidence type="ECO:0000313" key="2">
    <source>
        <dbReference type="EMBL" id="ATZ18587.1"/>
    </source>
</evidence>
<organism evidence="2 3">
    <name type="scientific">Williamsoniiplasma somnilux</name>
    <dbReference type="NCBI Taxonomy" id="215578"/>
    <lineage>
        <taxon>Bacteria</taxon>
        <taxon>Bacillati</taxon>
        <taxon>Mycoplasmatota</taxon>
        <taxon>Mollicutes</taxon>
        <taxon>Entomoplasmatales</taxon>
        <taxon>Williamsoniiplasma</taxon>
    </lineage>
</organism>
<reference evidence="2 3" key="1">
    <citation type="submission" date="2017-11" db="EMBL/GenBank/DDBJ databases">
        <title>Genome sequence of Entomoplasma somnilux PYAN-1 (ATCC 49194).</title>
        <authorList>
            <person name="Lo W.-S."/>
            <person name="Gasparich G.E."/>
            <person name="Kuo C.-H."/>
        </authorList>
    </citation>
    <scope>NUCLEOTIDE SEQUENCE [LARGE SCALE GENOMIC DNA]</scope>
    <source>
        <strain evidence="2 3">PYAN-1</strain>
    </source>
</reference>
<dbReference type="RefSeq" id="WP_024863727.1">
    <property type="nucleotide sequence ID" value="NZ_CP024965.1"/>
</dbReference>
<accession>A0A2K8NXS2</accession>
<protein>
    <submittedName>
        <fullName evidence="2">Uncharacterized protein</fullName>
    </submittedName>
</protein>
<dbReference type="Proteomes" id="UP000232230">
    <property type="component" value="Chromosome"/>
</dbReference>
<dbReference type="AlphaFoldDB" id="A0A2K8NXS2"/>
<dbReference type="EMBL" id="CP024965">
    <property type="protein sequence ID" value="ATZ18587.1"/>
    <property type="molecule type" value="Genomic_DNA"/>
</dbReference>
<keyword evidence="1" id="KW-1133">Transmembrane helix</keyword>
<evidence type="ECO:0000313" key="3">
    <source>
        <dbReference type="Proteomes" id="UP000232230"/>
    </source>
</evidence>
<name>A0A2K8NXS2_9MOLU</name>
<keyword evidence="1" id="KW-0812">Transmembrane</keyword>
<proteinExistence type="predicted"/>
<keyword evidence="1" id="KW-0472">Membrane</keyword>
<evidence type="ECO:0000256" key="1">
    <source>
        <dbReference type="SAM" id="Phobius"/>
    </source>
</evidence>
<dbReference type="KEGG" id="esx:ESOMN_v1c02030"/>
<keyword evidence="3" id="KW-1185">Reference proteome</keyword>
<gene>
    <name evidence="2" type="ORF">ESOMN_v1c02030</name>
</gene>